<keyword evidence="4" id="KW-0418">Kinase</keyword>
<dbReference type="VEuPathDB" id="FungiDB:FUN_009895"/>
<dbReference type="PRINTS" id="PR00109">
    <property type="entry name" value="TYRKINASE"/>
</dbReference>
<dbReference type="InterPro" id="IPR000719">
    <property type="entry name" value="Prot_kinase_dom"/>
</dbReference>
<dbReference type="PROSITE" id="PS00107">
    <property type="entry name" value="PROTEIN_KINASE_ATP"/>
    <property type="match status" value="1"/>
</dbReference>
<sequence length="472" mass="55570">MQNNENINEWIEEAINKKHIKYYEFENFKNIQEIGSGTFGKVFRANWKNFDHYLALKSFFNLNSITLKEIVNELKFQRDVYFHNNIIRFYGITKLESSTENIFNPTKGYLLVVEYTDSGTLREYLKNNFHRFTWNDKYNLAYQLACSVLCLHEEGIVHRDLHSSNVLIHQGSIKLADFGLSKRINDASKSQSKLLGMIPYIDPKKMMDKNLRSNEKCDVYSIGVLLWEISSGKPPFHEEEYDFGLMCKISHGRREKTVQNTPNDYSNLYTECWDHEPNKRPSIHEVVNRLRVFISTSSDQTNPMPNENKTPIRELSNIYTSEIDRMSKNEQNKQLVENLENSLDENEINLEKQLQILQKENTELIDLIKTLQSQLDARSSVYQEKKDIEAVLKSERKAKEQAEKLGVLASCEEVIKWEQSKGITRNIRNIKRMETGDNMKDIWSLDLSDLWNYHSLVTFRNSRYTENYYILD</sequence>
<evidence type="ECO:0000259" key="3">
    <source>
        <dbReference type="PROSITE" id="PS50011"/>
    </source>
</evidence>
<reference evidence="4 5" key="1">
    <citation type="submission" date="2016-04" db="EMBL/GenBank/DDBJ databases">
        <title>Genome analyses suggest a sexual origin of heterokaryosis in a supposedly ancient asexual fungus.</title>
        <authorList>
            <person name="Ropars J."/>
            <person name="Sedzielewska K."/>
            <person name="Noel J."/>
            <person name="Charron P."/>
            <person name="Farinelli L."/>
            <person name="Marton T."/>
            <person name="Kruger M."/>
            <person name="Pelin A."/>
            <person name="Brachmann A."/>
            <person name="Corradi N."/>
        </authorList>
    </citation>
    <scope>NUCLEOTIDE SEQUENCE [LARGE SCALE GENOMIC DNA]</scope>
    <source>
        <strain evidence="4 5">A5</strain>
    </source>
</reference>
<dbReference type="Gene3D" id="1.10.510.10">
    <property type="entry name" value="Transferase(Phosphotransferase) domain 1"/>
    <property type="match status" value="1"/>
</dbReference>
<dbReference type="InterPro" id="IPR051681">
    <property type="entry name" value="Ser/Thr_Kinases-Pseudokinases"/>
</dbReference>
<dbReference type="InterPro" id="IPR001245">
    <property type="entry name" value="Ser-Thr/Tyr_kinase_cat_dom"/>
</dbReference>
<keyword evidence="1" id="KW-0067">ATP-binding</keyword>
<dbReference type="PROSITE" id="PS50011">
    <property type="entry name" value="PROTEIN_KINASE_DOM"/>
    <property type="match status" value="1"/>
</dbReference>
<dbReference type="Pfam" id="PF07714">
    <property type="entry name" value="PK_Tyr_Ser-Thr"/>
    <property type="match status" value="1"/>
</dbReference>
<evidence type="ECO:0000313" key="5">
    <source>
        <dbReference type="Proteomes" id="UP000232722"/>
    </source>
</evidence>
<evidence type="ECO:0000256" key="1">
    <source>
        <dbReference type="PROSITE-ProRule" id="PRU10141"/>
    </source>
</evidence>
<dbReference type="VEuPathDB" id="FungiDB:RhiirFUN_021697"/>
<feature type="coiled-coil region" evidence="2">
    <location>
        <begin position="325"/>
        <end position="405"/>
    </location>
</feature>
<dbReference type="EMBL" id="LLXJ01001171">
    <property type="protein sequence ID" value="PKC03523.1"/>
    <property type="molecule type" value="Genomic_DNA"/>
</dbReference>
<dbReference type="SUPFAM" id="SSF56112">
    <property type="entry name" value="Protein kinase-like (PK-like)"/>
    <property type="match status" value="1"/>
</dbReference>
<keyword evidence="1" id="KW-0547">Nucleotide-binding</keyword>
<dbReference type="PANTHER" id="PTHR44329">
    <property type="entry name" value="SERINE/THREONINE-PROTEIN KINASE TNNI3K-RELATED"/>
    <property type="match status" value="1"/>
</dbReference>
<dbReference type="InterPro" id="IPR011009">
    <property type="entry name" value="Kinase-like_dom_sf"/>
</dbReference>
<reference evidence="4 5" key="2">
    <citation type="submission" date="2017-09" db="EMBL/GenBank/DDBJ databases">
        <title>Extensive intraspecific genome diversity in a model arbuscular mycorrhizal fungus.</title>
        <authorList>
            <person name="Chen E.C."/>
            <person name="Morin E."/>
            <person name="Beaudet D."/>
            <person name="Noel J."/>
            <person name="Ndikumana S."/>
            <person name="Charron P."/>
            <person name="St-Onge C."/>
            <person name="Giorgi J."/>
            <person name="Grigoriev I.V."/>
            <person name="Roux C."/>
            <person name="Martin F.M."/>
            <person name="Corradi N."/>
        </authorList>
    </citation>
    <scope>NUCLEOTIDE SEQUENCE [LARGE SCALE GENOMIC DNA]</scope>
    <source>
        <strain evidence="4 5">A5</strain>
    </source>
</reference>
<dbReference type="GO" id="GO:0005524">
    <property type="term" value="F:ATP binding"/>
    <property type="evidence" value="ECO:0007669"/>
    <property type="project" value="UniProtKB-UniRule"/>
</dbReference>
<gene>
    <name evidence="4" type="ORF">RhiirA5_423628</name>
</gene>
<name>A0A2N0P9Q3_9GLOM</name>
<evidence type="ECO:0000313" key="4">
    <source>
        <dbReference type="EMBL" id="PKC03523.1"/>
    </source>
</evidence>
<dbReference type="Proteomes" id="UP000232722">
    <property type="component" value="Unassembled WGS sequence"/>
</dbReference>
<keyword evidence="4" id="KW-0808">Transferase</keyword>
<accession>A0A2N0P9Q3</accession>
<organism evidence="4 5">
    <name type="scientific">Rhizophagus irregularis</name>
    <dbReference type="NCBI Taxonomy" id="588596"/>
    <lineage>
        <taxon>Eukaryota</taxon>
        <taxon>Fungi</taxon>
        <taxon>Fungi incertae sedis</taxon>
        <taxon>Mucoromycota</taxon>
        <taxon>Glomeromycotina</taxon>
        <taxon>Glomeromycetes</taxon>
        <taxon>Glomerales</taxon>
        <taxon>Glomeraceae</taxon>
        <taxon>Rhizophagus</taxon>
    </lineage>
</organism>
<feature type="domain" description="Protein kinase" evidence="3">
    <location>
        <begin position="28"/>
        <end position="294"/>
    </location>
</feature>
<protein>
    <submittedName>
        <fullName evidence="4">Kinase-like protein</fullName>
    </submittedName>
</protein>
<dbReference type="VEuPathDB" id="FungiDB:RhiirA1_453121"/>
<dbReference type="InterPro" id="IPR017441">
    <property type="entry name" value="Protein_kinase_ATP_BS"/>
</dbReference>
<evidence type="ECO:0000256" key="2">
    <source>
        <dbReference type="SAM" id="Coils"/>
    </source>
</evidence>
<feature type="binding site" evidence="1">
    <location>
        <position position="57"/>
    </location>
    <ligand>
        <name>ATP</name>
        <dbReference type="ChEBI" id="CHEBI:30616"/>
    </ligand>
</feature>
<comment type="caution">
    <text evidence="4">The sequence shown here is derived from an EMBL/GenBank/DDBJ whole genome shotgun (WGS) entry which is preliminary data.</text>
</comment>
<proteinExistence type="predicted"/>
<dbReference type="GO" id="GO:0004674">
    <property type="term" value="F:protein serine/threonine kinase activity"/>
    <property type="evidence" value="ECO:0007669"/>
    <property type="project" value="TreeGrafter"/>
</dbReference>
<keyword evidence="2" id="KW-0175">Coiled coil</keyword>
<dbReference type="AlphaFoldDB" id="A0A2N0P9Q3"/>